<evidence type="ECO:0000313" key="3">
    <source>
        <dbReference type="Proteomes" id="UP000570678"/>
    </source>
</evidence>
<dbReference type="Proteomes" id="UP000570678">
    <property type="component" value="Unassembled WGS sequence"/>
</dbReference>
<dbReference type="AlphaFoldDB" id="A0A846YST5"/>
<name>A0A846YST5_9NOCA</name>
<dbReference type="SUPFAM" id="SSF56349">
    <property type="entry name" value="DNA breaking-rejoining enzymes"/>
    <property type="match status" value="1"/>
</dbReference>
<sequence length="546" mass="61706">MTAPGCQECGGPIEASTCPRGGRPRQYCLTCRPSKTAERRTEGPKGPKGHRDGSCVECGTPLERSARKIGRPRLYCDACRGRRFRTPPRRRRDDLEPAASRDNRSTRVDCPEAYRDRRCTRCGAPIEDSGQKKGRPRLYCDACYGCRIHARQRRPRSLGGLRFAELFDEPTGRAEQEILERLFDMAQVGRWSIETLRRRGDQLRRVLAASPEDEPILLSRVRAELGNVWQSRIAARVLDQCGRLVDDTESPTRQWIDRRTATLPSGFRDDVRAWLLVLHEGEQRARPRATATLHAYFSRALPPLIQWASTRSHLREVTHADVSAVLNRLSGHKRNGTFVALRSLFRFAKRHRLIFVDPTRRLRVGAAPSRMLLPMTDDQVDAVTATAVTPMQRVIVGLVAVYAARATPLRNLTLDDVDLPRRRIRIGGTVHQLTELTHEVLTDWLTYRQHRWPGTPNPHVIVSTDSVLGTSPVTDHHLTWHLSLLGIQLEHIRGHRVLQEALSTNSDPLHLSITFGLSARTAVGYAMLARHLMERPVEAPDSRPGD</sequence>
<dbReference type="InterPro" id="IPR011010">
    <property type="entry name" value="DNA_brk_join_enz"/>
</dbReference>
<comment type="caution">
    <text evidence="2">The sequence shown here is derived from an EMBL/GenBank/DDBJ whole genome shotgun (WGS) entry which is preliminary data.</text>
</comment>
<protein>
    <submittedName>
        <fullName evidence="2">Site-specific integrase</fullName>
    </submittedName>
</protein>
<feature type="region of interest" description="Disordered" evidence="1">
    <location>
        <begin position="87"/>
        <end position="107"/>
    </location>
</feature>
<accession>A0A846YST5</accession>
<keyword evidence="3" id="KW-1185">Reference proteome</keyword>
<reference evidence="2 3" key="1">
    <citation type="submission" date="2020-04" db="EMBL/GenBank/DDBJ databases">
        <title>MicrobeNet Type strains.</title>
        <authorList>
            <person name="Nicholson A.C."/>
        </authorList>
    </citation>
    <scope>NUCLEOTIDE SEQUENCE [LARGE SCALE GENOMIC DNA]</scope>
    <source>
        <strain evidence="2 3">JCM 3332</strain>
    </source>
</reference>
<dbReference type="GO" id="GO:0003677">
    <property type="term" value="F:DNA binding"/>
    <property type="evidence" value="ECO:0007669"/>
    <property type="project" value="InterPro"/>
</dbReference>
<evidence type="ECO:0000256" key="1">
    <source>
        <dbReference type="SAM" id="MobiDB-lite"/>
    </source>
</evidence>
<evidence type="ECO:0000313" key="2">
    <source>
        <dbReference type="EMBL" id="NKY60610.1"/>
    </source>
</evidence>
<proteinExistence type="predicted"/>
<feature type="compositionally biased region" description="Basic and acidic residues" evidence="1">
    <location>
        <begin position="91"/>
        <end position="107"/>
    </location>
</feature>
<gene>
    <name evidence="2" type="ORF">HGA15_31630</name>
</gene>
<dbReference type="EMBL" id="JAAXOT010000025">
    <property type="protein sequence ID" value="NKY60610.1"/>
    <property type="molecule type" value="Genomic_DNA"/>
</dbReference>
<organism evidence="2 3">
    <name type="scientific">Nocardia flavorosea</name>
    <dbReference type="NCBI Taxonomy" id="53429"/>
    <lineage>
        <taxon>Bacteria</taxon>
        <taxon>Bacillati</taxon>
        <taxon>Actinomycetota</taxon>
        <taxon>Actinomycetes</taxon>
        <taxon>Mycobacteriales</taxon>
        <taxon>Nocardiaceae</taxon>
        <taxon>Nocardia</taxon>
    </lineage>
</organism>